<dbReference type="GO" id="GO:0046210">
    <property type="term" value="P:nitric oxide catabolic process"/>
    <property type="evidence" value="ECO:0007669"/>
    <property type="project" value="TreeGrafter"/>
</dbReference>
<evidence type="ECO:0000256" key="5">
    <source>
        <dbReference type="ARBA" id="ARBA00022575"/>
    </source>
</evidence>
<dbReference type="GO" id="GO:0020037">
    <property type="term" value="F:heme binding"/>
    <property type="evidence" value="ECO:0007669"/>
    <property type="project" value="InterPro"/>
</dbReference>
<dbReference type="InterPro" id="IPR000971">
    <property type="entry name" value="Globin"/>
</dbReference>
<evidence type="ECO:0000256" key="10">
    <source>
        <dbReference type="ARBA" id="ARBA00022857"/>
    </source>
</evidence>
<keyword evidence="17" id="KW-0813">Transport</keyword>
<evidence type="ECO:0000256" key="8">
    <source>
        <dbReference type="ARBA" id="ARBA00022723"/>
    </source>
</evidence>
<dbReference type="PRINTS" id="PR00409">
    <property type="entry name" value="PHDIOXRDTASE"/>
</dbReference>
<dbReference type="EMBL" id="JQ247773">
    <property type="protein sequence ID" value="AFU73931.1"/>
    <property type="molecule type" value="Genomic_DNA"/>
</dbReference>
<dbReference type="InterPro" id="IPR017938">
    <property type="entry name" value="Riboflavin_synthase-like_b-brl"/>
</dbReference>
<evidence type="ECO:0000259" key="19">
    <source>
        <dbReference type="PROSITE" id="PS51384"/>
    </source>
</evidence>
<proteinExistence type="inferred from homology"/>
<comment type="function">
    <text evidence="16">In the presence of oxygen and NADH, it has NADH oxidase activity, which leads to the generation of superoxide and H(2)O(2). Under anaerobic conditions, it also exhibits nitric oxide reductase and FAD reductase activities. However, all these reactions are much lower than NOD activity.</text>
</comment>
<evidence type="ECO:0000256" key="15">
    <source>
        <dbReference type="ARBA" id="ARBA00049433"/>
    </source>
</evidence>
<dbReference type="Pfam" id="PF00175">
    <property type="entry name" value="NAD_binding_1"/>
    <property type="match status" value="1"/>
</dbReference>
<evidence type="ECO:0000259" key="18">
    <source>
        <dbReference type="PROSITE" id="PS01033"/>
    </source>
</evidence>
<dbReference type="Pfam" id="PF00970">
    <property type="entry name" value="FAD_binding_6"/>
    <property type="match status" value="1"/>
</dbReference>
<dbReference type="Gene3D" id="1.10.490.10">
    <property type="entry name" value="Globins"/>
    <property type="match status" value="1"/>
</dbReference>
<dbReference type="PROSITE" id="PS01033">
    <property type="entry name" value="GLOBIN"/>
    <property type="match status" value="1"/>
</dbReference>
<dbReference type="SUPFAM" id="SSF63380">
    <property type="entry name" value="Riboflavin synthase domain-like"/>
    <property type="match status" value="1"/>
</dbReference>
<dbReference type="InterPro" id="IPR017927">
    <property type="entry name" value="FAD-bd_FR_type"/>
</dbReference>
<dbReference type="InterPro" id="IPR009050">
    <property type="entry name" value="Globin-like_sf"/>
</dbReference>
<comment type="similarity">
    <text evidence="3">In the C-terminal section; belongs to the flavoprotein pyridine nucleotide cytochrome reductase family.</text>
</comment>
<keyword evidence="10" id="KW-0521">NADP</keyword>
<reference evidence="20" key="1">
    <citation type="submission" date="2011-12" db="EMBL/GenBank/DDBJ databases">
        <title>The Crithidia mellificae genome.</title>
        <authorList>
            <person name="Runckel C."/>
            <person name="Flenniken M."/>
            <person name="Ruby J.G."/>
            <person name="DeRisi J."/>
        </authorList>
    </citation>
    <scope>NUCLEOTIDE SEQUENCE</scope>
    <source>
        <strain evidence="20">SF</strain>
    </source>
</reference>
<keyword evidence="8" id="KW-0479">Metal-binding</keyword>
<comment type="cofactor">
    <cofactor evidence="2">
        <name>FAD</name>
        <dbReference type="ChEBI" id="CHEBI:57692"/>
    </cofactor>
</comment>
<dbReference type="InterPro" id="IPR039261">
    <property type="entry name" value="FNR_nucleotide-bd"/>
</dbReference>
<dbReference type="Gene3D" id="3.40.50.80">
    <property type="entry name" value="Nucleotide-binding domain of ferredoxin-NADP reductase (FNR) module"/>
    <property type="match status" value="1"/>
</dbReference>
<dbReference type="SUPFAM" id="SSF52343">
    <property type="entry name" value="Ferredoxin reductase-like, C-terminal NADP-linked domain"/>
    <property type="match status" value="1"/>
</dbReference>
<evidence type="ECO:0000256" key="2">
    <source>
        <dbReference type="ARBA" id="ARBA00001974"/>
    </source>
</evidence>
<dbReference type="GO" id="GO:0008941">
    <property type="term" value="F:nitric oxide dioxygenase NAD(P)H activity"/>
    <property type="evidence" value="ECO:0007669"/>
    <property type="project" value="UniProtKB-EC"/>
</dbReference>
<evidence type="ECO:0000256" key="7">
    <source>
        <dbReference type="ARBA" id="ARBA00022630"/>
    </source>
</evidence>
<dbReference type="GO" id="GO:0009636">
    <property type="term" value="P:response to toxic substance"/>
    <property type="evidence" value="ECO:0007669"/>
    <property type="project" value="UniProtKB-KW"/>
</dbReference>
<keyword evidence="7" id="KW-0285">Flavoprotein</keyword>
<evidence type="ECO:0000256" key="1">
    <source>
        <dbReference type="ARBA" id="ARBA00001970"/>
    </source>
</evidence>
<evidence type="ECO:0000256" key="12">
    <source>
        <dbReference type="ARBA" id="ARBA00023004"/>
    </source>
</evidence>
<comment type="catalytic activity">
    <reaction evidence="14">
        <text>2 nitric oxide + NADH + 2 O2 = 2 nitrate + NAD(+) + H(+)</text>
        <dbReference type="Rhea" id="RHEA:19469"/>
        <dbReference type="ChEBI" id="CHEBI:15378"/>
        <dbReference type="ChEBI" id="CHEBI:15379"/>
        <dbReference type="ChEBI" id="CHEBI:16480"/>
        <dbReference type="ChEBI" id="CHEBI:17632"/>
        <dbReference type="ChEBI" id="CHEBI:57540"/>
        <dbReference type="ChEBI" id="CHEBI:57945"/>
        <dbReference type="EC" id="1.14.12.17"/>
    </reaction>
</comment>
<keyword evidence="9" id="KW-0274">FAD</keyword>
<dbReference type="FunFam" id="1.10.490.10:FF:000003">
    <property type="entry name" value="Flavohemoprotein"/>
    <property type="match status" value="1"/>
</dbReference>
<comment type="cofactor">
    <cofactor evidence="1">
        <name>heme b</name>
        <dbReference type="ChEBI" id="CHEBI:60344"/>
    </cofactor>
</comment>
<dbReference type="Pfam" id="PF00042">
    <property type="entry name" value="Globin"/>
    <property type="match status" value="1"/>
</dbReference>
<keyword evidence="5" id="KW-0216">Detoxification</keyword>
<evidence type="ECO:0000256" key="11">
    <source>
        <dbReference type="ARBA" id="ARBA00023002"/>
    </source>
</evidence>
<dbReference type="GO" id="GO:0046872">
    <property type="term" value="F:metal ion binding"/>
    <property type="evidence" value="ECO:0007669"/>
    <property type="project" value="UniProtKB-KW"/>
</dbReference>
<protein>
    <recommendedName>
        <fullName evidence="4">nitric oxide dioxygenase</fullName>
        <ecNumber evidence="4">1.14.12.17</ecNumber>
    </recommendedName>
</protein>
<organism evidence="20">
    <name type="scientific">Crithidia mellificae</name>
    <dbReference type="NCBI Taxonomy" id="796356"/>
    <lineage>
        <taxon>Eukaryota</taxon>
        <taxon>Discoba</taxon>
        <taxon>Euglenozoa</taxon>
        <taxon>Kinetoplastea</taxon>
        <taxon>Metakinetoplastina</taxon>
        <taxon>Trypanosomatida</taxon>
        <taxon>Trypanosomatidae</taxon>
        <taxon>Leishmaniinae</taxon>
        <taxon>Crithidia</taxon>
    </lineage>
</organism>
<evidence type="ECO:0000256" key="6">
    <source>
        <dbReference type="ARBA" id="ARBA00022617"/>
    </source>
</evidence>
<dbReference type="GO" id="GO:0071500">
    <property type="term" value="P:cellular response to nitrosative stress"/>
    <property type="evidence" value="ECO:0007669"/>
    <property type="project" value="TreeGrafter"/>
</dbReference>
<feature type="domain" description="Globin" evidence="18">
    <location>
        <begin position="2"/>
        <end position="137"/>
    </location>
</feature>
<dbReference type="GO" id="GO:0019825">
    <property type="term" value="F:oxygen binding"/>
    <property type="evidence" value="ECO:0007669"/>
    <property type="project" value="InterPro"/>
</dbReference>
<evidence type="ECO:0000256" key="4">
    <source>
        <dbReference type="ARBA" id="ARBA00012229"/>
    </source>
</evidence>
<dbReference type="FunFam" id="3.40.50.80:FF:000010">
    <property type="entry name" value="Flavohemoprotein"/>
    <property type="match status" value="1"/>
</dbReference>
<dbReference type="SUPFAM" id="SSF46458">
    <property type="entry name" value="Globin-like"/>
    <property type="match status" value="1"/>
</dbReference>
<evidence type="ECO:0000256" key="3">
    <source>
        <dbReference type="ARBA" id="ARBA00006401"/>
    </source>
</evidence>
<evidence type="ECO:0000256" key="16">
    <source>
        <dbReference type="ARBA" id="ARBA00056398"/>
    </source>
</evidence>
<dbReference type="PROSITE" id="PS51384">
    <property type="entry name" value="FAD_FR"/>
    <property type="match status" value="1"/>
</dbReference>
<keyword evidence="11" id="KW-0560">Oxidoreductase</keyword>
<feature type="domain" description="FAD-binding FR-type" evidence="19">
    <location>
        <begin position="151"/>
        <end position="256"/>
    </location>
</feature>
<dbReference type="InterPro" id="IPR008333">
    <property type="entry name" value="Cbr1-like_FAD-bd_dom"/>
</dbReference>
<evidence type="ECO:0000256" key="9">
    <source>
        <dbReference type="ARBA" id="ARBA00022827"/>
    </source>
</evidence>
<dbReference type="InterPro" id="IPR001433">
    <property type="entry name" value="OxRdtase_FAD/NAD-bd"/>
</dbReference>
<comment type="similarity">
    <text evidence="17">Belongs to the globin family.</text>
</comment>
<comment type="catalytic activity">
    <reaction evidence="15">
        <text>2 nitric oxide + NADPH + 2 O2 = 2 nitrate + NADP(+) + H(+)</text>
        <dbReference type="Rhea" id="RHEA:19465"/>
        <dbReference type="ChEBI" id="CHEBI:15378"/>
        <dbReference type="ChEBI" id="CHEBI:15379"/>
        <dbReference type="ChEBI" id="CHEBI:16480"/>
        <dbReference type="ChEBI" id="CHEBI:17632"/>
        <dbReference type="ChEBI" id="CHEBI:57783"/>
        <dbReference type="ChEBI" id="CHEBI:58349"/>
        <dbReference type="EC" id="1.14.12.17"/>
    </reaction>
</comment>
<dbReference type="PANTHER" id="PTHR43396">
    <property type="entry name" value="FLAVOHEMOPROTEIN"/>
    <property type="match status" value="1"/>
</dbReference>
<evidence type="ECO:0000256" key="14">
    <source>
        <dbReference type="ARBA" id="ARBA00048649"/>
    </source>
</evidence>
<evidence type="ECO:0000313" key="20">
    <source>
        <dbReference type="EMBL" id="AFU73931.1"/>
    </source>
</evidence>
<keyword evidence="17" id="KW-0561">Oxygen transport</keyword>
<dbReference type="EC" id="1.14.12.17" evidence="4"/>
<dbReference type="NCBIfam" id="NF009805">
    <property type="entry name" value="PRK13289.1"/>
    <property type="match status" value="1"/>
</dbReference>
<accession>V9LTT5</accession>
<dbReference type="AlphaFoldDB" id="V9LTT5"/>
<dbReference type="Gene3D" id="2.40.30.10">
    <property type="entry name" value="Translation factors"/>
    <property type="match status" value="1"/>
</dbReference>
<keyword evidence="6 17" id="KW-0349">Heme</keyword>
<dbReference type="GO" id="GO:0071949">
    <property type="term" value="F:FAD binding"/>
    <property type="evidence" value="ECO:0007669"/>
    <property type="project" value="TreeGrafter"/>
</dbReference>
<dbReference type="GO" id="GO:0005344">
    <property type="term" value="F:oxygen carrier activity"/>
    <property type="evidence" value="ECO:0007669"/>
    <property type="project" value="UniProtKB-KW"/>
</dbReference>
<dbReference type="InterPro" id="IPR012292">
    <property type="entry name" value="Globin/Proto"/>
</dbReference>
<name>V9LTT5_CRIME</name>
<keyword evidence="13" id="KW-0520">NAD</keyword>
<dbReference type="CDD" id="cd06184">
    <property type="entry name" value="flavohem_like_fad_nad_binding"/>
    <property type="match status" value="1"/>
</dbReference>
<keyword evidence="12" id="KW-0408">Iron</keyword>
<evidence type="ECO:0000256" key="13">
    <source>
        <dbReference type="ARBA" id="ARBA00023027"/>
    </source>
</evidence>
<sequence length="401" mass="44913">MPLAEKTMQVVEATAPAVAAAGPQLTAAFYKRMFSNNPELKDIFNMAHQRNLAQPKALFNAVVAYATHLRDLGALGPAVEKIAQKHASFNIKPDQYQIVGYNLLKTIEAELNPGQDVLDEWGKAYEQLAQIFITREEQIYAEVEGRPGGWRPTRPFRVAEKEKVSDLITRFKLVAADGKPIVAHQPGRYLAIFARHPSMPFQEIRQYSIVSPPNEHYYEVALKRHDQGQVSRYMSDTVNVGDELQLAPPYGDFFLDMPADAATPIVLISGGVGLTPMLSMLRSLADAKATNPIYWVHAAHNSRVRAFAKEVRKTQAVALPQLKIYNWLSEVTPADKQGVDYDFQGHIDLAKIPELCANPATQYYFVGPDGFMKNVEHQLHSHNVAHDHIHYECFGPFNPVE</sequence>
<evidence type="ECO:0000256" key="17">
    <source>
        <dbReference type="RuleBase" id="RU000356"/>
    </source>
</evidence>
<dbReference type="PANTHER" id="PTHR43396:SF3">
    <property type="entry name" value="FLAVOHEMOPROTEIN"/>
    <property type="match status" value="1"/>
</dbReference>